<dbReference type="SUPFAM" id="SSF54980">
    <property type="entry name" value="EF-G C-terminal domain-like"/>
    <property type="match status" value="2"/>
</dbReference>
<dbReference type="InterPro" id="IPR009022">
    <property type="entry name" value="EFG_III"/>
</dbReference>
<dbReference type="NCBIfam" id="TIGR00484">
    <property type="entry name" value="EF-G"/>
    <property type="match status" value="1"/>
</dbReference>
<dbReference type="RefSeq" id="WP_037461343.1">
    <property type="nucleotide sequence ID" value="NZ_AVFL01000054.1"/>
</dbReference>
<keyword evidence="3 9" id="KW-0251">Elongation factor</keyword>
<dbReference type="InterPro" id="IPR004540">
    <property type="entry name" value="Transl_elong_EFG/EF2"/>
</dbReference>
<dbReference type="PRINTS" id="PR00315">
    <property type="entry name" value="ELONGATNFCT"/>
</dbReference>
<dbReference type="NCBIfam" id="TIGR00231">
    <property type="entry name" value="small_GTP"/>
    <property type="match status" value="1"/>
</dbReference>
<dbReference type="PATRIC" id="fig|1385369.3.peg.6892"/>
<dbReference type="InterPro" id="IPR053905">
    <property type="entry name" value="EF-G-like_DII"/>
</dbReference>
<reference evidence="9 10" key="1">
    <citation type="submission" date="2013-08" db="EMBL/GenBank/DDBJ databases">
        <title>The genome sequence of Skermanella stibiiresistens.</title>
        <authorList>
            <person name="Zhu W."/>
            <person name="Wang G."/>
        </authorList>
    </citation>
    <scope>NUCLEOTIDE SEQUENCE [LARGE SCALE GENOMIC DNA]</scope>
    <source>
        <strain evidence="9 10">SB22</strain>
    </source>
</reference>
<evidence type="ECO:0000256" key="3">
    <source>
        <dbReference type="ARBA" id="ARBA00022768"/>
    </source>
</evidence>
<dbReference type="GO" id="GO:0032790">
    <property type="term" value="P:ribosome disassembly"/>
    <property type="evidence" value="ECO:0007669"/>
    <property type="project" value="TreeGrafter"/>
</dbReference>
<keyword evidence="5" id="KW-0342">GTP-binding</keyword>
<evidence type="ECO:0000256" key="7">
    <source>
        <dbReference type="NCBIfam" id="TIGR00484"/>
    </source>
</evidence>
<dbReference type="GO" id="GO:0005525">
    <property type="term" value="F:GTP binding"/>
    <property type="evidence" value="ECO:0007669"/>
    <property type="project" value="UniProtKB-UniRule"/>
</dbReference>
<dbReference type="PROSITE" id="PS51722">
    <property type="entry name" value="G_TR_2"/>
    <property type="match status" value="1"/>
</dbReference>
<dbReference type="OrthoDB" id="9802948at2"/>
<dbReference type="Pfam" id="PF00679">
    <property type="entry name" value="EFG_C"/>
    <property type="match status" value="1"/>
</dbReference>
<dbReference type="SMART" id="SM00838">
    <property type="entry name" value="EFG_C"/>
    <property type="match status" value="1"/>
</dbReference>
<dbReference type="EMBL" id="AVFL01000054">
    <property type="protein sequence ID" value="EWY36051.1"/>
    <property type="molecule type" value="Genomic_DNA"/>
</dbReference>
<evidence type="ECO:0000256" key="1">
    <source>
        <dbReference type="ARBA" id="ARBA00005870"/>
    </source>
</evidence>
<evidence type="ECO:0000256" key="5">
    <source>
        <dbReference type="ARBA" id="ARBA00023134"/>
    </source>
</evidence>
<dbReference type="FunFam" id="3.30.70.870:FF:000002">
    <property type="entry name" value="Translation elongation factor 2"/>
    <property type="match status" value="1"/>
</dbReference>
<dbReference type="Proteomes" id="UP000019486">
    <property type="component" value="Unassembled WGS sequence"/>
</dbReference>
<name>W9GTN8_9PROT</name>
<dbReference type="InterPro" id="IPR000795">
    <property type="entry name" value="T_Tr_GTP-bd_dom"/>
</dbReference>
<dbReference type="SMART" id="SM00889">
    <property type="entry name" value="EFG_IV"/>
    <property type="match status" value="1"/>
</dbReference>
<dbReference type="InterPro" id="IPR005517">
    <property type="entry name" value="Transl_elong_EFG/EF2_IV"/>
</dbReference>
<keyword evidence="10" id="KW-1185">Reference proteome</keyword>
<dbReference type="InterPro" id="IPR041095">
    <property type="entry name" value="EFG_II"/>
</dbReference>
<evidence type="ECO:0000313" key="9">
    <source>
        <dbReference type="EMBL" id="EWY36051.1"/>
    </source>
</evidence>
<dbReference type="PANTHER" id="PTHR43261">
    <property type="entry name" value="TRANSLATION ELONGATION FACTOR G-RELATED"/>
    <property type="match status" value="1"/>
</dbReference>
<dbReference type="NCBIfam" id="NF009381">
    <property type="entry name" value="PRK12740.1-5"/>
    <property type="match status" value="1"/>
</dbReference>
<feature type="domain" description="Tr-type G" evidence="8">
    <location>
        <begin position="8"/>
        <end position="284"/>
    </location>
</feature>
<dbReference type="GO" id="GO:0003924">
    <property type="term" value="F:GTPase activity"/>
    <property type="evidence" value="ECO:0007669"/>
    <property type="project" value="InterPro"/>
</dbReference>
<dbReference type="CDD" id="cd16262">
    <property type="entry name" value="EFG_III"/>
    <property type="match status" value="1"/>
</dbReference>
<dbReference type="GO" id="GO:0097216">
    <property type="term" value="F:guanosine tetraphosphate binding"/>
    <property type="evidence" value="ECO:0007669"/>
    <property type="project" value="UniProtKB-ARBA"/>
</dbReference>
<keyword evidence="4" id="KW-0648">Protein biosynthesis</keyword>
<dbReference type="AlphaFoldDB" id="W9GTN8"/>
<dbReference type="InterPro" id="IPR009000">
    <property type="entry name" value="Transl_B-barrel_sf"/>
</dbReference>
<dbReference type="Gene3D" id="3.30.230.10">
    <property type="match status" value="1"/>
</dbReference>
<dbReference type="CDD" id="cd04088">
    <property type="entry name" value="EFG_mtEFG_II"/>
    <property type="match status" value="1"/>
</dbReference>
<dbReference type="CDD" id="cd01886">
    <property type="entry name" value="EF-G"/>
    <property type="match status" value="1"/>
</dbReference>
<gene>
    <name evidence="9" type="primary">fusA</name>
    <name evidence="9" type="ORF">N825_30050</name>
</gene>
<organism evidence="9 10">
    <name type="scientific">Skermanella stibiiresistens SB22</name>
    <dbReference type="NCBI Taxonomy" id="1385369"/>
    <lineage>
        <taxon>Bacteria</taxon>
        <taxon>Pseudomonadati</taxon>
        <taxon>Pseudomonadota</taxon>
        <taxon>Alphaproteobacteria</taxon>
        <taxon>Rhodospirillales</taxon>
        <taxon>Azospirillaceae</taxon>
        <taxon>Skermanella</taxon>
    </lineage>
</organism>
<dbReference type="InterPro" id="IPR020568">
    <property type="entry name" value="Ribosomal_Su5_D2-typ_SF"/>
</dbReference>
<comment type="function">
    <text evidence="6">Catalyzes the GTP-dependent ribosomal translocation step during translation elongation. During this step, the ribosome changes from the pre-translocational (PRE) to the post-translocational (POST) state as the newly formed A-site-bound peptidyl-tRNA and P-site-bound deacylated tRNA move to the P and E sites, respectively. Catalyzes the coordinated movement of the two tRNA molecules, the mRNA and conformational changes in the ribosome.</text>
</comment>
<dbReference type="InterPro" id="IPR027417">
    <property type="entry name" value="P-loop_NTPase"/>
</dbReference>
<evidence type="ECO:0000256" key="6">
    <source>
        <dbReference type="ARBA" id="ARBA00024731"/>
    </source>
</evidence>
<dbReference type="FunFam" id="3.30.70.240:FF:000001">
    <property type="entry name" value="Elongation factor G"/>
    <property type="match status" value="1"/>
</dbReference>
<sequence length="692" mass="73978">MSRSIPLDRYRNIGIMAHIDAGRTTTTERILYYTGRSGKVAGAPMGAGAVAAWADEDEERGITITSAATACFWNDHLINIIDTPGHADFSVDMERTLKLIDGAVAVFDAVVGIEPQSEAAWRRADERGMPRLCFINKMDRDGADFLRTVGMLSEGVGAKPLLLQLPIGSGAAFAGVVDLITGKALMWKDNGLGAAFHDVEIPADMKAQADQYRLDLIEAVVQTDAPMAEAYLAGTQPTVDELKALVRKGTRAAEFVPVLCGSAFRNKGIQPVLDAIVDYLPSPAEVGEVRGTSDIDRSETVRSPDDAAPFAALVFKIMSDPVAGSLTFARIYSGTLTVGGAMLNPLKGEREKAGRMIRMQATVREDVKQAFAGDIIAFAGLRHTATGDTLCDPAHPVVLERIEFPEPLIEVTVEPRTAADAEKMAAGLRRLAQEDPSFAVLVGKEPGRTVIRGVTELQLEILADRLKREFRVEAKIGALQVGYRETITRRAEVDHTHRKQVGGASQFARVKLVVEPSEADTGVRFESDLPAAALPKDFVQGVARGVEAVGGAGVVAGYPVTGVAVSLVDGARHDVDSNVLAFELAGAAAFREALGKAKPVLLEPVMSVDIVAPEDFAGGVIGDLTSRRGRIERVDQRGAAAGVTALVPLANLFGYGNILRSISQGRAHHTMRFDHYEPVPQAIADEVRARVA</sequence>
<evidence type="ECO:0000259" key="8">
    <source>
        <dbReference type="PROSITE" id="PS51722"/>
    </source>
</evidence>
<evidence type="ECO:0000313" key="10">
    <source>
        <dbReference type="Proteomes" id="UP000019486"/>
    </source>
</evidence>
<dbReference type="GO" id="GO:0003746">
    <property type="term" value="F:translation elongation factor activity"/>
    <property type="evidence" value="ECO:0007669"/>
    <property type="project" value="UniProtKB-UniRule"/>
</dbReference>
<dbReference type="Gene3D" id="3.30.70.240">
    <property type="match status" value="1"/>
</dbReference>
<proteinExistence type="inferred from homology"/>
<comment type="similarity">
    <text evidence="1">Belongs to the TRAFAC class translation factor GTPase superfamily. Classic translation factor GTPase family. EF-G/EF-2 subfamily.</text>
</comment>
<dbReference type="CDD" id="cd03713">
    <property type="entry name" value="EFG_mtEFG_C"/>
    <property type="match status" value="1"/>
</dbReference>
<dbReference type="InterPro" id="IPR000640">
    <property type="entry name" value="EFG_V-like"/>
</dbReference>
<dbReference type="Pfam" id="PF00009">
    <property type="entry name" value="GTP_EFTU"/>
    <property type="match status" value="1"/>
</dbReference>
<evidence type="ECO:0000256" key="4">
    <source>
        <dbReference type="ARBA" id="ARBA00022917"/>
    </source>
</evidence>
<dbReference type="STRING" id="1385369.N825_30050"/>
<dbReference type="Gene3D" id="2.40.30.10">
    <property type="entry name" value="Translation factors"/>
    <property type="match status" value="1"/>
</dbReference>
<dbReference type="Pfam" id="PF14492">
    <property type="entry name" value="EFG_III"/>
    <property type="match status" value="1"/>
</dbReference>
<dbReference type="FunFam" id="2.40.30.10:FF:000006">
    <property type="entry name" value="Elongation factor G"/>
    <property type="match status" value="1"/>
</dbReference>
<evidence type="ECO:0000256" key="2">
    <source>
        <dbReference type="ARBA" id="ARBA00022741"/>
    </source>
</evidence>
<dbReference type="SUPFAM" id="SSF50447">
    <property type="entry name" value="Translation proteins"/>
    <property type="match status" value="1"/>
</dbReference>
<dbReference type="Pfam" id="PF03764">
    <property type="entry name" value="EFG_IV"/>
    <property type="match status" value="1"/>
</dbReference>
<keyword evidence="2" id="KW-0547">Nucleotide-binding</keyword>
<protein>
    <recommendedName>
        <fullName evidence="7">Elongation factor G</fullName>
    </recommendedName>
</protein>
<dbReference type="InterPro" id="IPR035649">
    <property type="entry name" value="EFG_V"/>
</dbReference>
<accession>W9GTN8</accession>
<dbReference type="SUPFAM" id="SSF52540">
    <property type="entry name" value="P-loop containing nucleoside triphosphate hydrolases"/>
    <property type="match status" value="1"/>
</dbReference>
<dbReference type="InterPro" id="IPR005225">
    <property type="entry name" value="Small_GTP-bd"/>
</dbReference>
<dbReference type="Gene3D" id="3.30.70.870">
    <property type="entry name" value="Elongation Factor G (Translational Gtpase), domain 3"/>
    <property type="match status" value="1"/>
</dbReference>
<dbReference type="InterPro" id="IPR014721">
    <property type="entry name" value="Ribsml_uS5_D2-typ_fold_subgr"/>
</dbReference>
<dbReference type="FunFam" id="3.40.50.300:FF:000029">
    <property type="entry name" value="Elongation factor G"/>
    <property type="match status" value="1"/>
</dbReference>
<dbReference type="SUPFAM" id="SSF54211">
    <property type="entry name" value="Ribosomal protein S5 domain 2-like"/>
    <property type="match status" value="1"/>
</dbReference>
<dbReference type="PANTHER" id="PTHR43261:SF1">
    <property type="entry name" value="RIBOSOME-RELEASING FACTOR 2, MITOCHONDRIAL"/>
    <property type="match status" value="1"/>
</dbReference>
<comment type="caution">
    <text evidence="9">The sequence shown here is derived from an EMBL/GenBank/DDBJ whole genome shotgun (WGS) entry which is preliminary data.</text>
</comment>
<dbReference type="InterPro" id="IPR035647">
    <property type="entry name" value="EFG_III/V"/>
</dbReference>
<dbReference type="Pfam" id="PF22042">
    <property type="entry name" value="EF-G_D2"/>
    <property type="match status" value="1"/>
</dbReference>
<dbReference type="Gene3D" id="3.40.50.300">
    <property type="entry name" value="P-loop containing nucleotide triphosphate hydrolases"/>
    <property type="match status" value="1"/>
</dbReference>